<evidence type="ECO:0000256" key="3">
    <source>
        <dbReference type="ARBA" id="ARBA00023172"/>
    </source>
</evidence>
<dbReference type="InterPro" id="IPR050090">
    <property type="entry name" value="Tyrosine_recombinase_XerCD"/>
</dbReference>
<evidence type="ECO:0000259" key="6">
    <source>
        <dbReference type="PROSITE" id="PS51900"/>
    </source>
</evidence>
<feature type="domain" description="Core-binding (CB)" evidence="6">
    <location>
        <begin position="80"/>
        <end position="178"/>
    </location>
</feature>
<dbReference type="Gene3D" id="1.10.443.10">
    <property type="entry name" value="Intergrase catalytic core"/>
    <property type="match status" value="1"/>
</dbReference>
<dbReference type="PROSITE" id="PS51898">
    <property type="entry name" value="TYR_RECOMBINASE"/>
    <property type="match status" value="1"/>
</dbReference>
<dbReference type="AlphaFoldDB" id="A0A291W4E1"/>
<evidence type="ECO:0000313" key="8">
    <source>
        <dbReference type="Proteomes" id="UP000195880"/>
    </source>
</evidence>
<evidence type="ECO:0000313" key="7">
    <source>
        <dbReference type="EMBL" id="ATM24864.1"/>
    </source>
</evidence>
<comment type="similarity">
    <text evidence="1">Belongs to the 'phage' integrase family.</text>
</comment>
<dbReference type="InterPro" id="IPR002104">
    <property type="entry name" value="Integrase_catalytic"/>
</dbReference>
<proteinExistence type="inferred from homology"/>
<evidence type="ECO:0000256" key="1">
    <source>
        <dbReference type="ARBA" id="ARBA00008857"/>
    </source>
</evidence>
<dbReference type="PANTHER" id="PTHR30349:SF64">
    <property type="entry name" value="PROPHAGE INTEGRASE INTD-RELATED"/>
    <property type="match status" value="1"/>
</dbReference>
<evidence type="ECO:0000256" key="2">
    <source>
        <dbReference type="ARBA" id="ARBA00023125"/>
    </source>
</evidence>
<organism evidence="7 8">
    <name type="scientific">Streptomyces alboflavus</name>
    <dbReference type="NCBI Taxonomy" id="67267"/>
    <lineage>
        <taxon>Bacteria</taxon>
        <taxon>Bacillati</taxon>
        <taxon>Actinomycetota</taxon>
        <taxon>Actinomycetes</taxon>
        <taxon>Kitasatosporales</taxon>
        <taxon>Streptomycetaceae</taxon>
        <taxon>Streptomyces</taxon>
    </lineage>
</organism>
<sequence length="413" mass="46364">MPVMAHIKIRVSKSGVTSYRVVWRTRGTRDGKWQGEMFDDEVTANRFRDLVNGHGQQWPPGWVKGEGFVDPGESECPVEEMFPTYSRKCVGLLTDISGHTRTNYEKFIENHMIPWFRDLAVSDHANKITRDHVSQWINDLKEGRPGPHHEPGTARRAYAAKTIANLHGLLFSILQTAVTADPPLRDSNPCAHTRLPRGDEVEDEEVFLEPEEYALLRSHLKEDAVDLVDALVGSGLRWGEATALQPRDFTFTGKRPKLRVQRAWKRKAEGGTYLGAPKTKKSRRTLVLTPDQVKLFKRVCRGKQPEDLIFTAPGGGAWHSGFFFAHRWKTALNAANDAGLTKRPRVHDLRHTHASWLIDRKVPLPVVQGRLGHESITTTVDRYGHLLDSADDEVVAAVEWAMSPAGASSTARA</sequence>
<dbReference type="InterPro" id="IPR044068">
    <property type="entry name" value="CB"/>
</dbReference>
<protein>
    <recommendedName>
        <fullName evidence="9">Integrase</fullName>
    </recommendedName>
</protein>
<dbReference type="PANTHER" id="PTHR30349">
    <property type="entry name" value="PHAGE INTEGRASE-RELATED"/>
    <property type="match status" value="1"/>
</dbReference>
<dbReference type="EMBL" id="CP023977">
    <property type="protein sequence ID" value="ATM24864.1"/>
    <property type="molecule type" value="Genomic_DNA"/>
</dbReference>
<name>A0A291W4E1_9ACTN</name>
<dbReference type="GO" id="GO:0006310">
    <property type="term" value="P:DNA recombination"/>
    <property type="evidence" value="ECO:0007669"/>
    <property type="project" value="UniProtKB-KW"/>
</dbReference>
<keyword evidence="3" id="KW-0233">DNA recombination</keyword>
<keyword evidence="2 4" id="KW-0238">DNA-binding</keyword>
<feature type="domain" description="Tyr recombinase" evidence="5">
    <location>
        <begin position="203"/>
        <end position="397"/>
    </location>
</feature>
<dbReference type="InterPro" id="IPR010998">
    <property type="entry name" value="Integrase_recombinase_N"/>
</dbReference>
<dbReference type="GO" id="GO:0003677">
    <property type="term" value="F:DNA binding"/>
    <property type="evidence" value="ECO:0007669"/>
    <property type="project" value="UniProtKB-UniRule"/>
</dbReference>
<dbReference type="Proteomes" id="UP000195880">
    <property type="component" value="Plasmid pMDJK44.2"/>
</dbReference>
<reference evidence="7 8" key="1">
    <citation type="submission" date="2017-10" db="EMBL/GenBank/DDBJ databases">
        <title>Streptomyces alboflavus Genome sequencing and assembly.</title>
        <authorList>
            <person name="Wang Y."/>
            <person name="Du B."/>
            <person name="Ding Y."/>
            <person name="Liu H."/>
            <person name="Hou Q."/>
            <person name="Liu K."/>
            <person name="Wang C."/>
            <person name="Yao L."/>
        </authorList>
    </citation>
    <scope>NUCLEOTIDE SEQUENCE [LARGE SCALE GENOMIC DNA]</scope>
    <source>
        <strain evidence="7 8">MDJK44</strain>
        <plasmid evidence="8">Plasmid pmdjk44.2</plasmid>
    </source>
</reference>
<dbReference type="InterPro" id="IPR011010">
    <property type="entry name" value="DNA_brk_join_enz"/>
</dbReference>
<evidence type="ECO:0008006" key="9">
    <source>
        <dbReference type="Google" id="ProtNLM"/>
    </source>
</evidence>
<dbReference type="GO" id="GO:0015074">
    <property type="term" value="P:DNA integration"/>
    <property type="evidence" value="ECO:0007669"/>
    <property type="project" value="InterPro"/>
</dbReference>
<dbReference type="KEGG" id="salf:SMD44_p20081"/>
<accession>A0A291W4E1</accession>
<dbReference type="Gene3D" id="1.10.150.130">
    <property type="match status" value="1"/>
</dbReference>
<keyword evidence="7" id="KW-0614">Plasmid</keyword>
<geneLocation type="plasmid" evidence="8">
    <name>pmdjk44.2</name>
</geneLocation>
<dbReference type="CDD" id="cd01189">
    <property type="entry name" value="INT_ICEBs1_C_like"/>
    <property type="match status" value="1"/>
</dbReference>
<dbReference type="SUPFAM" id="SSF56349">
    <property type="entry name" value="DNA breaking-rejoining enzymes"/>
    <property type="match status" value="1"/>
</dbReference>
<gene>
    <name evidence="7" type="ORF">SMD44_p20081</name>
</gene>
<dbReference type="PROSITE" id="PS51900">
    <property type="entry name" value="CB"/>
    <property type="match status" value="1"/>
</dbReference>
<dbReference type="Pfam" id="PF00589">
    <property type="entry name" value="Phage_integrase"/>
    <property type="match status" value="1"/>
</dbReference>
<dbReference type="InterPro" id="IPR013762">
    <property type="entry name" value="Integrase-like_cat_sf"/>
</dbReference>
<keyword evidence="8" id="KW-1185">Reference proteome</keyword>
<evidence type="ECO:0000259" key="5">
    <source>
        <dbReference type="PROSITE" id="PS51898"/>
    </source>
</evidence>
<evidence type="ECO:0000256" key="4">
    <source>
        <dbReference type="PROSITE-ProRule" id="PRU01248"/>
    </source>
</evidence>